<reference evidence="2" key="1">
    <citation type="submission" date="2022-03" db="EMBL/GenBank/DDBJ databases">
        <authorList>
            <person name="Lindestad O."/>
        </authorList>
    </citation>
    <scope>NUCLEOTIDE SEQUENCE</scope>
</reference>
<dbReference type="Proteomes" id="UP000838756">
    <property type="component" value="Unassembled WGS sequence"/>
</dbReference>
<feature type="compositionally biased region" description="Basic and acidic residues" evidence="1">
    <location>
        <begin position="401"/>
        <end position="421"/>
    </location>
</feature>
<feature type="non-terminal residue" evidence="2">
    <location>
        <position position="731"/>
    </location>
</feature>
<dbReference type="AlphaFoldDB" id="A0A8S4QEC0"/>
<organism evidence="2 3">
    <name type="scientific">Pararge aegeria aegeria</name>
    <dbReference type="NCBI Taxonomy" id="348720"/>
    <lineage>
        <taxon>Eukaryota</taxon>
        <taxon>Metazoa</taxon>
        <taxon>Ecdysozoa</taxon>
        <taxon>Arthropoda</taxon>
        <taxon>Hexapoda</taxon>
        <taxon>Insecta</taxon>
        <taxon>Pterygota</taxon>
        <taxon>Neoptera</taxon>
        <taxon>Endopterygota</taxon>
        <taxon>Lepidoptera</taxon>
        <taxon>Glossata</taxon>
        <taxon>Ditrysia</taxon>
        <taxon>Papilionoidea</taxon>
        <taxon>Nymphalidae</taxon>
        <taxon>Satyrinae</taxon>
        <taxon>Satyrini</taxon>
        <taxon>Parargina</taxon>
        <taxon>Pararge</taxon>
    </lineage>
</organism>
<feature type="compositionally biased region" description="Basic and acidic residues" evidence="1">
    <location>
        <begin position="100"/>
        <end position="122"/>
    </location>
</feature>
<evidence type="ECO:0000313" key="2">
    <source>
        <dbReference type="EMBL" id="CAH2208119.1"/>
    </source>
</evidence>
<feature type="compositionally biased region" description="Basic residues" evidence="1">
    <location>
        <begin position="721"/>
        <end position="731"/>
    </location>
</feature>
<comment type="caution">
    <text evidence="2">The sequence shown here is derived from an EMBL/GenBank/DDBJ whole genome shotgun (WGS) entry which is preliminary data.</text>
</comment>
<sequence length="731" mass="81899">GKAENLKVDVSQTVFEEKQFDIGEKSIYKLEASEASEEPNNSELQILTDIDYTSTDNQTANPIEIFQGTEDQSKLILHESGDTAKAENLEDDVSQAVYKEKRFNKGEKSTQEASKAGEEHDKNKKKLHISTDIDDASQDSKTANLIVISQGTKDENKLILHESVDIDTGKAENLKDIVSQAFSKKEQLDKCEKSIHIQEASETREYKNELQVLKDIANTSQDKQKDIIEKNEEICEIPDSPKTMAEDHRNANNHKNELQISTDIDDASQDNKTANLVVISQGTKDESKLILHESVDTVTGKAENLKVDVSQTVFEEKQFDIGEKSIYKLEASEASEEPNNSELQILTDIDYTSTDNQTANPIEIFQGTEDQSKLILHESGDTAKAENLEDDVSQAVYKEKRFNKGEKSTQEASKAGEEHDKNKKKLHISTDIDDASQDSKTANLIVISQGTKDENKLILHESVDIDTGKAENLKDIVSQAFSKKEQLDKCEKSIHIQEASETREYKNELQVLKDIANTSQDKQKDIIEKNEEICEIPDSPKTMAEDHRNANNHKNELQISTDIDDASQDNKTANLVVISQGTKDESKLILHESVDTVTGKAENLKVDVSQTVFEEKQFDIGEKSIYKLEASEASEEPNNSELQILTDIDYTSTDNQTANPIEIFQGTEDQSKLILHESGDTAKAENLEDDVSQAVYKEKRFNKGEKSTQEASKAGEEHDKNKKKLHISTDI</sequence>
<dbReference type="EMBL" id="CAKXAJ010002326">
    <property type="protein sequence ID" value="CAH2208119.1"/>
    <property type="molecule type" value="Genomic_DNA"/>
</dbReference>
<proteinExistence type="predicted"/>
<feature type="non-terminal residue" evidence="2">
    <location>
        <position position="1"/>
    </location>
</feature>
<feature type="region of interest" description="Disordered" evidence="1">
    <location>
        <begin position="401"/>
        <end position="434"/>
    </location>
</feature>
<feature type="compositionally biased region" description="Basic and acidic residues" evidence="1">
    <location>
        <begin position="698"/>
        <end position="720"/>
    </location>
</feature>
<accession>A0A8S4QEC0</accession>
<evidence type="ECO:0000256" key="1">
    <source>
        <dbReference type="SAM" id="MobiDB-lite"/>
    </source>
</evidence>
<name>A0A8S4QEC0_9NEOP</name>
<keyword evidence="3" id="KW-1185">Reference proteome</keyword>
<feature type="region of interest" description="Disordered" evidence="1">
    <location>
        <begin position="100"/>
        <end position="135"/>
    </location>
</feature>
<protein>
    <submittedName>
        <fullName evidence="2">Jg467 protein</fullName>
    </submittedName>
</protein>
<feature type="region of interest" description="Disordered" evidence="1">
    <location>
        <begin position="698"/>
        <end position="731"/>
    </location>
</feature>
<evidence type="ECO:0000313" key="3">
    <source>
        <dbReference type="Proteomes" id="UP000838756"/>
    </source>
</evidence>
<gene>
    <name evidence="2" type="primary">jg467</name>
    <name evidence="2" type="ORF">PAEG_LOCUS736</name>
</gene>